<proteinExistence type="predicted"/>
<evidence type="ECO:0000313" key="3">
    <source>
        <dbReference type="EMBL" id="SEN99405.1"/>
    </source>
</evidence>
<dbReference type="Proteomes" id="UP000199372">
    <property type="component" value="Unassembled WGS sequence"/>
</dbReference>
<gene>
    <name evidence="3" type="ORF">SAMN04488011_10954</name>
</gene>
<keyword evidence="1" id="KW-0560">Oxidoreductase</keyword>
<dbReference type="FunFam" id="3.40.50.720:FF:000121">
    <property type="entry name" value="Prostaglandin reductase 2"/>
    <property type="match status" value="1"/>
</dbReference>
<evidence type="ECO:0000259" key="2">
    <source>
        <dbReference type="SMART" id="SM00829"/>
    </source>
</evidence>
<reference evidence="4" key="1">
    <citation type="submission" date="2016-10" db="EMBL/GenBank/DDBJ databases">
        <authorList>
            <person name="Varghese N."/>
            <person name="Submissions S."/>
        </authorList>
    </citation>
    <scope>NUCLEOTIDE SEQUENCE [LARGE SCALE GENOMIC DNA]</scope>
    <source>
        <strain evidence="4">DSM 26893</strain>
    </source>
</reference>
<accession>A0A1H8L2P9</accession>
<dbReference type="InterPro" id="IPR020843">
    <property type="entry name" value="ER"/>
</dbReference>
<dbReference type="OrthoDB" id="9805663at2"/>
<dbReference type="Gene3D" id="3.90.180.10">
    <property type="entry name" value="Medium-chain alcohol dehydrogenases, catalytic domain"/>
    <property type="match status" value="1"/>
</dbReference>
<name>A0A1H8L2P9_9RHOB</name>
<dbReference type="RefSeq" id="WP_091846487.1">
    <property type="nucleotide sequence ID" value="NZ_FOCM01000009.1"/>
</dbReference>
<dbReference type="CDD" id="cd05288">
    <property type="entry name" value="PGDH"/>
    <property type="match status" value="1"/>
</dbReference>
<dbReference type="InterPro" id="IPR013149">
    <property type="entry name" value="ADH-like_C"/>
</dbReference>
<keyword evidence="4" id="KW-1185">Reference proteome</keyword>
<dbReference type="InterPro" id="IPR036291">
    <property type="entry name" value="NAD(P)-bd_dom_sf"/>
</dbReference>
<dbReference type="InterPro" id="IPR041694">
    <property type="entry name" value="ADH_N_2"/>
</dbReference>
<dbReference type="InterPro" id="IPR011032">
    <property type="entry name" value="GroES-like_sf"/>
</dbReference>
<dbReference type="InterPro" id="IPR045010">
    <property type="entry name" value="MDR_fam"/>
</dbReference>
<feature type="domain" description="Enoyl reductase (ER)" evidence="2">
    <location>
        <begin position="18"/>
        <end position="338"/>
    </location>
</feature>
<dbReference type="EMBL" id="FOCM01000009">
    <property type="protein sequence ID" value="SEN99405.1"/>
    <property type="molecule type" value="Genomic_DNA"/>
</dbReference>
<dbReference type="GO" id="GO:0016628">
    <property type="term" value="F:oxidoreductase activity, acting on the CH-CH group of donors, NAD or NADP as acceptor"/>
    <property type="evidence" value="ECO:0007669"/>
    <property type="project" value="InterPro"/>
</dbReference>
<dbReference type="Pfam" id="PF16884">
    <property type="entry name" value="ADH_N_2"/>
    <property type="match status" value="1"/>
</dbReference>
<sequence>MTDQAHRVVLAARPQGEATLDDLRHEAFDPPAPGDGEVALRTIWLSLDPYMRGRMDDAKSYAKPVSLGEVMTGQTVGEVTASNHPDFAPGDIATGMTGWTSHAVMPGDELRKLDPSRAPVQAALGVLGMPGLTAWVGVNDILEAQSGQTLLISAATGAVGTVAGQVAKAKGCRVVGVAGGPEKCDFATSELGYDACIDHHAHADGRAMAEAIAKVAPDGVDGYFENVGGKTLAGAIQNMNDFGRIAICGMVAWYGGQNLDQGPMGPVLWRNMLTRKLTARGFIIFDHWHRFPDFLDEVAPMVADGRVSYRESVTEGLEYAPKAFLDMLKGGNFGKTLVRVGADP</sequence>
<dbReference type="SUPFAM" id="SSF51735">
    <property type="entry name" value="NAD(P)-binding Rossmann-fold domains"/>
    <property type="match status" value="1"/>
</dbReference>
<organism evidence="3 4">
    <name type="scientific">Palleronia pelagia</name>
    <dbReference type="NCBI Taxonomy" id="387096"/>
    <lineage>
        <taxon>Bacteria</taxon>
        <taxon>Pseudomonadati</taxon>
        <taxon>Pseudomonadota</taxon>
        <taxon>Alphaproteobacteria</taxon>
        <taxon>Rhodobacterales</taxon>
        <taxon>Roseobacteraceae</taxon>
        <taxon>Palleronia</taxon>
    </lineage>
</organism>
<protein>
    <recommendedName>
        <fullName evidence="2">Enoyl reductase (ER) domain-containing protein</fullName>
    </recommendedName>
</protein>
<dbReference type="AlphaFoldDB" id="A0A1H8L2P9"/>
<dbReference type="Gene3D" id="3.40.50.720">
    <property type="entry name" value="NAD(P)-binding Rossmann-like Domain"/>
    <property type="match status" value="1"/>
</dbReference>
<evidence type="ECO:0000313" key="4">
    <source>
        <dbReference type="Proteomes" id="UP000199372"/>
    </source>
</evidence>
<evidence type="ECO:0000256" key="1">
    <source>
        <dbReference type="ARBA" id="ARBA00023002"/>
    </source>
</evidence>
<dbReference type="PANTHER" id="PTHR43205">
    <property type="entry name" value="PROSTAGLANDIN REDUCTASE"/>
    <property type="match status" value="1"/>
</dbReference>
<dbReference type="Pfam" id="PF00107">
    <property type="entry name" value="ADH_zinc_N"/>
    <property type="match status" value="1"/>
</dbReference>
<dbReference type="PANTHER" id="PTHR43205:SF7">
    <property type="entry name" value="PROSTAGLANDIN REDUCTASE 1"/>
    <property type="match status" value="1"/>
</dbReference>
<dbReference type="SMART" id="SM00829">
    <property type="entry name" value="PKS_ER"/>
    <property type="match status" value="1"/>
</dbReference>
<dbReference type="SUPFAM" id="SSF50129">
    <property type="entry name" value="GroES-like"/>
    <property type="match status" value="2"/>
</dbReference>